<evidence type="ECO:0000259" key="7">
    <source>
        <dbReference type="Pfam" id="PF08281"/>
    </source>
</evidence>
<keyword evidence="5" id="KW-0804">Transcription</keyword>
<comment type="similarity">
    <text evidence="1">Belongs to the sigma-70 factor family. ECF subfamily.</text>
</comment>
<dbReference type="PANTHER" id="PTHR43133:SF50">
    <property type="entry name" value="ECF RNA POLYMERASE SIGMA FACTOR SIGM"/>
    <property type="match status" value="1"/>
</dbReference>
<sequence>MTRGDNGDGRTDEQLLNAHIAGDTDAFARLIERHQPRLLAIAYRTTNNPEDAHDALQEALLSAHCMATHYRAEAKVISWLHRIVVNACLDRIRRNKSHRTIPIPEFDILPLADPHDHTTEVDLAVSVGRALDLLPPDQRAAVVAVDVEGLPVHEAARRLGVPAGTIKSRCARGRLKLATLLGHLQEPV</sequence>
<dbReference type="InterPro" id="IPR007627">
    <property type="entry name" value="RNA_pol_sigma70_r2"/>
</dbReference>
<accession>H0QWR2</accession>
<dbReference type="RefSeq" id="WP_007316601.1">
    <property type="nucleotide sequence ID" value="NZ_BAEH01000022.1"/>
</dbReference>
<keyword evidence="3" id="KW-0731">Sigma factor</keyword>
<dbReference type="EMBL" id="BAEH01000022">
    <property type="protein sequence ID" value="GAB17263.1"/>
    <property type="molecule type" value="Genomic_DNA"/>
</dbReference>
<feature type="domain" description="RNA polymerase sigma factor 70 region 4 type 2" evidence="7">
    <location>
        <begin position="127"/>
        <end position="177"/>
    </location>
</feature>
<protein>
    <submittedName>
        <fullName evidence="8">RNA polymerase ECF-type sigma factor SigM</fullName>
    </submittedName>
</protein>
<dbReference type="NCBIfam" id="TIGR02937">
    <property type="entry name" value="sigma70-ECF"/>
    <property type="match status" value="1"/>
</dbReference>
<dbReference type="AlphaFoldDB" id="H0QWR2"/>
<dbReference type="InterPro" id="IPR013249">
    <property type="entry name" value="RNA_pol_sigma70_r4_t2"/>
</dbReference>
<keyword evidence="4" id="KW-0238">DNA-binding</keyword>
<dbReference type="SUPFAM" id="SSF88659">
    <property type="entry name" value="Sigma3 and sigma4 domains of RNA polymerase sigma factors"/>
    <property type="match status" value="1"/>
</dbReference>
<proteinExistence type="inferred from homology"/>
<dbReference type="eggNOG" id="COG1595">
    <property type="taxonomic scope" value="Bacteria"/>
</dbReference>
<organism evidence="8 9">
    <name type="scientific">Gordonia effusa NBRC 100432</name>
    <dbReference type="NCBI Taxonomy" id="1077974"/>
    <lineage>
        <taxon>Bacteria</taxon>
        <taxon>Bacillati</taxon>
        <taxon>Actinomycetota</taxon>
        <taxon>Actinomycetes</taxon>
        <taxon>Mycobacteriales</taxon>
        <taxon>Gordoniaceae</taxon>
        <taxon>Gordonia</taxon>
    </lineage>
</organism>
<dbReference type="STRING" id="1077974.GOEFS_022_00440"/>
<name>H0QWR2_9ACTN</name>
<dbReference type="Pfam" id="PF04542">
    <property type="entry name" value="Sigma70_r2"/>
    <property type="match status" value="1"/>
</dbReference>
<dbReference type="InterPro" id="IPR013324">
    <property type="entry name" value="RNA_pol_sigma_r3/r4-like"/>
</dbReference>
<evidence type="ECO:0000313" key="9">
    <source>
        <dbReference type="Proteomes" id="UP000035034"/>
    </source>
</evidence>
<dbReference type="InterPro" id="IPR039425">
    <property type="entry name" value="RNA_pol_sigma-70-like"/>
</dbReference>
<evidence type="ECO:0000256" key="1">
    <source>
        <dbReference type="ARBA" id="ARBA00010641"/>
    </source>
</evidence>
<dbReference type="PANTHER" id="PTHR43133">
    <property type="entry name" value="RNA POLYMERASE ECF-TYPE SIGMA FACTO"/>
    <property type="match status" value="1"/>
</dbReference>
<comment type="caution">
    <text evidence="8">The sequence shown here is derived from an EMBL/GenBank/DDBJ whole genome shotgun (WGS) entry which is preliminary data.</text>
</comment>
<dbReference type="GO" id="GO:0016987">
    <property type="term" value="F:sigma factor activity"/>
    <property type="evidence" value="ECO:0007669"/>
    <property type="project" value="UniProtKB-KW"/>
</dbReference>
<dbReference type="Gene3D" id="1.10.1740.10">
    <property type="match status" value="1"/>
</dbReference>
<dbReference type="CDD" id="cd06171">
    <property type="entry name" value="Sigma70_r4"/>
    <property type="match status" value="1"/>
</dbReference>
<dbReference type="Proteomes" id="UP000035034">
    <property type="component" value="Unassembled WGS sequence"/>
</dbReference>
<feature type="domain" description="RNA polymerase sigma-70 region 2" evidence="6">
    <location>
        <begin position="30"/>
        <end position="96"/>
    </location>
</feature>
<gene>
    <name evidence="8" type="primary">sigM</name>
    <name evidence="8" type="ORF">GOEFS_022_00440</name>
</gene>
<dbReference type="InterPro" id="IPR036388">
    <property type="entry name" value="WH-like_DNA-bd_sf"/>
</dbReference>
<dbReference type="NCBIfam" id="NF007225">
    <property type="entry name" value="PRK09643.1"/>
    <property type="match status" value="1"/>
</dbReference>
<reference evidence="8 9" key="1">
    <citation type="submission" date="2011-12" db="EMBL/GenBank/DDBJ databases">
        <title>Whole genome shotgun sequence of Gordonia effusa NBRC 100432.</title>
        <authorList>
            <person name="Yoshida I."/>
            <person name="Takarada H."/>
            <person name="Hosoyama A."/>
            <person name="Tsuchikane K."/>
            <person name="Katsumata H."/>
            <person name="Yamazaki S."/>
            <person name="Fujita N."/>
        </authorList>
    </citation>
    <scope>NUCLEOTIDE SEQUENCE [LARGE SCALE GENOMIC DNA]</scope>
    <source>
        <strain evidence="8 9">NBRC 100432</strain>
    </source>
</reference>
<dbReference type="InterPro" id="IPR013325">
    <property type="entry name" value="RNA_pol_sigma_r2"/>
</dbReference>
<dbReference type="Gene3D" id="1.10.10.10">
    <property type="entry name" value="Winged helix-like DNA-binding domain superfamily/Winged helix DNA-binding domain"/>
    <property type="match status" value="1"/>
</dbReference>
<keyword evidence="2" id="KW-0805">Transcription regulation</keyword>
<evidence type="ECO:0000259" key="6">
    <source>
        <dbReference type="Pfam" id="PF04542"/>
    </source>
</evidence>
<evidence type="ECO:0000313" key="8">
    <source>
        <dbReference type="EMBL" id="GAB17263.1"/>
    </source>
</evidence>
<dbReference type="GO" id="GO:0003677">
    <property type="term" value="F:DNA binding"/>
    <property type="evidence" value="ECO:0007669"/>
    <property type="project" value="UniProtKB-KW"/>
</dbReference>
<evidence type="ECO:0000256" key="5">
    <source>
        <dbReference type="ARBA" id="ARBA00023163"/>
    </source>
</evidence>
<dbReference type="OrthoDB" id="9780326at2"/>
<dbReference type="GO" id="GO:0006352">
    <property type="term" value="P:DNA-templated transcription initiation"/>
    <property type="evidence" value="ECO:0007669"/>
    <property type="project" value="InterPro"/>
</dbReference>
<dbReference type="Pfam" id="PF08281">
    <property type="entry name" value="Sigma70_r4_2"/>
    <property type="match status" value="1"/>
</dbReference>
<evidence type="ECO:0000256" key="3">
    <source>
        <dbReference type="ARBA" id="ARBA00023082"/>
    </source>
</evidence>
<dbReference type="InterPro" id="IPR014284">
    <property type="entry name" value="RNA_pol_sigma-70_dom"/>
</dbReference>
<keyword evidence="9" id="KW-1185">Reference proteome</keyword>
<dbReference type="SUPFAM" id="SSF88946">
    <property type="entry name" value="Sigma2 domain of RNA polymerase sigma factors"/>
    <property type="match status" value="1"/>
</dbReference>
<evidence type="ECO:0000256" key="4">
    <source>
        <dbReference type="ARBA" id="ARBA00023125"/>
    </source>
</evidence>
<evidence type="ECO:0000256" key="2">
    <source>
        <dbReference type="ARBA" id="ARBA00023015"/>
    </source>
</evidence>